<keyword evidence="3" id="KW-1185">Reference proteome</keyword>
<accession>A0AAE0IY05</accession>
<dbReference type="InterPro" id="IPR013268">
    <property type="entry name" value="UTP16"/>
</dbReference>
<dbReference type="Pfam" id="PF08297">
    <property type="entry name" value="U3_snoRNA_assoc"/>
    <property type="match status" value="1"/>
</dbReference>
<feature type="compositionally biased region" description="Polar residues" evidence="1">
    <location>
        <begin position="60"/>
        <end position="69"/>
    </location>
</feature>
<dbReference type="Proteomes" id="UP001286456">
    <property type="component" value="Unassembled WGS sequence"/>
</dbReference>
<protein>
    <submittedName>
        <fullName evidence="2">Uncharacterized protein</fullName>
    </submittedName>
</protein>
<evidence type="ECO:0000313" key="3">
    <source>
        <dbReference type="Proteomes" id="UP001286456"/>
    </source>
</evidence>
<reference evidence="2" key="1">
    <citation type="journal article" date="2023" name="Mol. Phylogenet. Evol.">
        <title>Genome-scale phylogeny and comparative genomics of the fungal order Sordariales.</title>
        <authorList>
            <person name="Hensen N."/>
            <person name="Bonometti L."/>
            <person name="Westerberg I."/>
            <person name="Brannstrom I.O."/>
            <person name="Guillou S."/>
            <person name="Cros-Aarteil S."/>
            <person name="Calhoun S."/>
            <person name="Haridas S."/>
            <person name="Kuo A."/>
            <person name="Mondo S."/>
            <person name="Pangilinan J."/>
            <person name="Riley R."/>
            <person name="LaButti K."/>
            <person name="Andreopoulos B."/>
            <person name="Lipzen A."/>
            <person name="Chen C."/>
            <person name="Yan M."/>
            <person name="Daum C."/>
            <person name="Ng V."/>
            <person name="Clum A."/>
            <person name="Steindorff A."/>
            <person name="Ohm R.A."/>
            <person name="Martin F."/>
            <person name="Silar P."/>
            <person name="Natvig D.O."/>
            <person name="Lalanne C."/>
            <person name="Gautier V."/>
            <person name="Ament-Velasquez S.L."/>
            <person name="Kruys A."/>
            <person name="Hutchinson M.I."/>
            <person name="Powell A.J."/>
            <person name="Barry K."/>
            <person name="Miller A.N."/>
            <person name="Grigoriev I.V."/>
            <person name="Debuchy R."/>
            <person name="Gladieux P."/>
            <person name="Hiltunen Thoren M."/>
            <person name="Johannesson H."/>
        </authorList>
    </citation>
    <scope>NUCLEOTIDE SEQUENCE</scope>
    <source>
        <strain evidence="2">SMH4131-1</strain>
    </source>
</reference>
<feature type="compositionally biased region" description="Basic and acidic residues" evidence="1">
    <location>
        <begin position="291"/>
        <end position="309"/>
    </location>
</feature>
<feature type="compositionally biased region" description="Acidic residues" evidence="1">
    <location>
        <begin position="164"/>
        <end position="180"/>
    </location>
</feature>
<proteinExistence type="predicted"/>
<feature type="compositionally biased region" description="Basic residues" evidence="1">
    <location>
        <begin position="1"/>
        <end position="15"/>
    </location>
</feature>
<feature type="compositionally biased region" description="Basic and acidic residues" evidence="1">
    <location>
        <begin position="125"/>
        <end position="147"/>
    </location>
</feature>
<dbReference type="EMBL" id="JAUEPO010000002">
    <property type="protein sequence ID" value="KAK3333150.1"/>
    <property type="molecule type" value="Genomic_DNA"/>
</dbReference>
<dbReference type="GO" id="GO:0006364">
    <property type="term" value="P:rRNA processing"/>
    <property type="evidence" value="ECO:0007669"/>
    <property type="project" value="InterPro"/>
</dbReference>
<reference evidence="2" key="2">
    <citation type="submission" date="2023-06" db="EMBL/GenBank/DDBJ databases">
        <authorList>
            <consortium name="Lawrence Berkeley National Laboratory"/>
            <person name="Haridas S."/>
            <person name="Hensen N."/>
            <person name="Bonometti L."/>
            <person name="Westerberg I."/>
            <person name="Brannstrom I.O."/>
            <person name="Guillou S."/>
            <person name="Cros-Aarteil S."/>
            <person name="Calhoun S."/>
            <person name="Kuo A."/>
            <person name="Mondo S."/>
            <person name="Pangilinan J."/>
            <person name="Riley R."/>
            <person name="Labutti K."/>
            <person name="Andreopoulos B."/>
            <person name="Lipzen A."/>
            <person name="Chen C."/>
            <person name="Yanf M."/>
            <person name="Daum C."/>
            <person name="Ng V."/>
            <person name="Clum A."/>
            <person name="Steindorff A."/>
            <person name="Ohm R."/>
            <person name="Martin F."/>
            <person name="Silar P."/>
            <person name="Natvig D."/>
            <person name="Lalanne C."/>
            <person name="Gautier V."/>
            <person name="Ament-Velasquez S.L."/>
            <person name="Kruys A."/>
            <person name="Hutchinson M.I."/>
            <person name="Powell A.J."/>
            <person name="Barry K."/>
            <person name="Miller A.N."/>
            <person name="Grigoriev I.V."/>
            <person name="Debuchy R."/>
            <person name="Gladieux P."/>
            <person name="Thoren M.H."/>
            <person name="Johannesson H."/>
        </authorList>
    </citation>
    <scope>NUCLEOTIDE SEQUENCE</scope>
    <source>
        <strain evidence="2">SMH4131-1</strain>
    </source>
</reference>
<evidence type="ECO:0000256" key="1">
    <source>
        <dbReference type="SAM" id="MobiDB-lite"/>
    </source>
</evidence>
<dbReference type="AlphaFoldDB" id="A0AAE0IY05"/>
<dbReference type="GO" id="GO:0030515">
    <property type="term" value="F:snoRNA binding"/>
    <property type="evidence" value="ECO:0007669"/>
    <property type="project" value="InterPro"/>
</dbReference>
<feature type="compositionally biased region" description="Basic and acidic residues" evidence="1">
    <location>
        <begin position="215"/>
        <end position="230"/>
    </location>
</feature>
<feature type="region of interest" description="Disordered" evidence="1">
    <location>
        <begin position="1"/>
        <end position="358"/>
    </location>
</feature>
<evidence type="ECO:0000313" key="2">
    <source>
        <dbReference type="EMBL" id="KAK3333150.1"/>
    </source>
</evidence>
<comment type="caution">
    <text evidence="2">The sequence shown here is derived from an EMBL/GenBank/DDBJ whole genome shotgun (WGS) entry which is preliminary data.</text>
</comment>
<gene>
    <name evidence="2" type="ORF">B0T19DRAFT_417288</name>
</gene>
<name>A0AAE0IY05_9PEZI</name>
<feature type="compositionally biased region" description="Basic and acidic residues" evidence="1">
    <location>
        <begin position="244"/>
        <end position="259"/>
    </location>
</feature>
<feature type="compositionally biased region" description="Low complexity" evidence="1">
    <location>
        <begin position="187"/>
        <end position="208"/>
    </location>
</feature>
<organism evidence="2 3">
    <name type="scientific">Cercophora scortea</name>
    <dbReference type="NCBI Taxonomy" id="314031"/>
    <lineage>
        <taxon>Eukaryota</taxon>
        <taxon>Fungi</taxon>
        <taxon>Dikarya</taxon>
        <taxon>Ascomycota</taxon>
        <taxon>Pezizomycotina</taxon>
        <taxon>Sordariomycetes</taxon>
        <taxon>Sordariomycetidae</taxon>
        <taxon>Sordariales</taxon>
        <taxon>Lasiosphaeriaceae</taxon>
        <taxon>Cercophora</taxon>
    </lineage>
</organism>
<sequence>MAPKKAPKKVAKKSAKPSQVIELSSDSESGGGVSDSETPAKPSLQEDFGDQPLLRAQGINYKTDQSPKSTPEKLPVRVKQTGSAKHRHVSIEIPLPSSSVRARDLEVPDSEDEVFKTPMGRKHVKFDDSDHDEFVTPREVPSKDPMSEIRPAQSSGKGEKKAESDDEDEDEEEDSDDEAPEAVSTHAAEAQLNKAAQAVAKAAEQQAVIQKRKRQERDAFLKQQVEERKTAQKALEEEEEEAEVERPSEHSEKRKRDLPKLLPLELLDSDEEDAGDDSDATDDGNSKRRRVDAAERKLALAPKTPKDAKVGSTVFRVAKSQGDQKLAPRRQLQSLNAKEELLRRNRKPQTKGGFFVRK</sequence>
<feature type="compositionally biased region" description="Acidic residues" evidence="1">
    <location>
        <begin position="267"/>
        <end position="282"/>
    </location>
</feature>